<dbReference type="Proteomes" id="UP001164718">
    <property type="component" value="Chromosome"/>
</dbReference>
<keyword evidence="8" id="KW-1185">Reference proteome</keyword>
<evidence type="ECO:0000256" key="4">
    <source>
        <dbReference type="ARBA" id="ARBA00022679"/>
    </source>
</evidence>
<keyword evidence="6" id="KW-0472">Membrane</keyword>
<name>A0A9E8LV41_9BACI</name>
<dbReference type="PANTHER" id="PTHR37316:SF1">
    <property type="entry name" value="TEICHOIC ACID GLYCEROL-PHOSPHATE PRIMASE"/>
    <property type="match status" value="1"/>
</dbReference>
<dbReference type="GO" id="GO:0047355">
    <property type="term" value="F:CDP-glycerol glycerophosphotransferase activity"/>
    <property type="evidence" value="ECO:0007669"/>
    <property type="project" value="InterPro"/>
</dbReference>
<evidence type="ECO:0000256" key="6">
    <source>
        <dbReference type="ARBA" id="ARBA00023136"/>
    </source>
</evidence>
<dbReference type="Gene3D" id="3.40.50.12580">
    <property type="match status" value="1"/>
</dbReference>
<sequence length="408" mass="48372">MYKKSPFREFLIELYLIFHKCLFFFFKNIRLTNKIVFVSSFKENNIYIYKELKREHYDGEIVFLCKKNVYNAIRKSVTDPVYKIETGRIWDEVMAAYHLMTAKKIIVDNYYGFLAVAPIKKEVECIQIWHAAGAIKKFGLTDHATKTRSKRAKHRFLQVYGKFDKVVVNSDAFAKMFEAAFHLKESQFLPIGFPRTDFFFNESKIKEKASKFHKKYSMYQKKKIILYAPTFRPNHEDNVLNLDIPLLYEKLHDEYVLFIRMHPSVTMYEHVLTGYEDFAIDFSKKASINELLVVSDILITDYSSIPFEYVLLKKPMIFYPYDLANYEQNPGIWEPYEEMVPGPIAYNTVDIIDLIEKNQFNEEIYESFNKKWNAYTTGNSSQKFVQYLLRGDNPCERSKQEDTIHHSV</sequence>
<keyword evidence="4" id="KW-0808">Transferase</keyword>
<dbReference type="RefSeq" id="WP_275417484.1">
    <property type="nucleotide sequence ID" value="NZ_CP106878.1"/>
</dbReference>
<evidence type="ECO:0000256" key="5">
    <source>
        <dbReference type="ARBA" id="ARBA00022944"/>
    </source>
</evidence>
<evidence type="ECO:0000313" key="8">
    <source>
        <dbReference type="Proteomes" id="UP001164718"/>
    </source>
</evidence>
<dbReference type="KEGG" id="faf:OE104_14470"/>
<keyword evidence="3" id="KW-1003">Cell membrane</keyword>
<dbReference type="SUPFAM" id="SSF53756">
    <property type="entry name" value="UDP-Glycosyltransferase/glycogen phosphorylase"/>
    <property type="match status" value="1"/>
</dbReference>
<evidence type="ECO:0000313" key="7">
    <source>
        <dbReference type="EMBL" id="WAA09701.1"/>
    </source>
</evidence>
<dbReference type="PANTHER" id="PTHR37316">
    <property type="entry name" value="TEICHOIC ACID GLYCEROL-PHOSPHATE PRIMASE"/>
    <property type="match status" value="1"/>
</dbReference>
<dbReference type="GO" id="GO:0019350">
    <property type="term" value="P:teichoic acid biosynthetic process"/>
    <property type="evidence" value="ECO:0007669"/>
    <property type="project" value="UniProtKB-KW"/>
</dbReference>
<evidence type="ECO:0000256" key="3">
    <source>
        <dbReference type="ARBA" id="ARBA00022475"/>
    </source>
</evidence>
<accession>A0A9E8LV41</accession>
<dbReference type="Pfam" id="PF04464">
    <property type="entry name" value="Glyphos_transf"/>
    <property type="match status" value="1"/>
</dbReference>
<keyword evidence="5" id="KW-0777">Teichoic acid biosynthesis</keyword>
<organism evidence="7 8">
    <name type="scientific">Fervidibacillus albus</name>
    <dbReference type="NCBI Taxonomy" id="2980026"/>
    <lineage>
        <taxon>Bacteria</taxon>
        <taxon>Bacillati</taxon>
        <taxon>Bacillota</taxon>
        <taxon>Bacilli</taxon>
        <taxon>Bacillales</taxon>
        <taxon>Bacillaceae</taxon>
        <taxon>Fervidibacillus</taxon>
    </lineage>
</organism>
<dbReference type="EMBL" id="CP106878">
    <property type="protein sequence ID" value="WAA09701.1"/>
    <property type="molecule type" value="Genomic_DNA"/>
</dbReference>
<comment type="subcellular location">
    <subcellularLocation>
        <location evidence="1">Cell membrane</location>
        <topology evidence="1">Peripheral membrane protein</topology>
    </subcellularLocation>
</comment>
<dbReference type="InterPro" id="IPR043148">
    <property type="entry name" value="TagF_C"/>
</dbReference>
<evidence type="ECO:0000256" key="2">
    <source>
        <dbReference type="ARBA" id="ARBA00010488"/>
    </source>
</evidence>
<dbReference type="InterPro" id="IPR007554">
    <property type="entry name" value="Glycerophosphate_synth"/>
</dbReference>
<gene>
    <name evidence="7" type="ORF">OE104_14470</name>
</gene>
<protein>
    <submittedName>
        <fullName evidence="7">CDP-glycerol glycerophosphotransferase family protein</fullName>
    </submittedName>
</protein>
<dbReference type="GO" id="GO:0005886">
    <property type="term" value="C:plasma membrane"/>
    <property type="evidence" value="ECO:0007669"/>
    <property type="project" value="UniProtKB-SubCell"/>
</dbReference>
<comment type="similarity">
    <text evidence="2">Belongs to the CDP-glycerol glycerophosphotransferase family.</text>
</comment>
<proteinExistence type="inferred from homology"/>
<dbReference type="AlphaFoldDB" id="A0A9E8LV41"/>
<dbReference type="InterPro" id="IPR043149">
    <property type="entry name" value="TagF_N"/>
</dbReference>
<reference evidence="7" key="1">
    <citation type="submission" date="2022-09" db="EMBL/GenBank/DDBJ databases">
        <title>Complete Genomes of Fervidibacillus albus and Fervidibacillus halotolerans isolated from tidal flat sediments.</title>
        <authorList>
            <person name="Kwon K.K."/>
            <person name="Yang S.-H."/>
            <person name="Park M.J."/>
            <person name="Oh H.-M."/>
        </authorList>
    </citation>
    <scope>NUCLEOTIDE SEQUENCE</scope>
    <source>
        <strain evidence="7">MEBiC13591</strain>
    </source>
</reference>
<evidence type="ECO:0000256" key="1">
    <source>
        <dbReference type="ARBA" id="ARBA00004202"/>
    </source>
</evidence>
<dbReference type="Gene3D" id="3.40.50.11820">
    <property type="match status" value="1"/>
</dbReference>
<dbReference type="InterPro" id="IPR051612">
    <property type="entry name" value="Teichoic_Acid_Biosynth"/>
</dbReference>